<organism evidence="1 2">
    <name type="scientific">Desulfoscipio gibsoniae DSM 7213</name>
    <dbReference type="NCBI Taxonomy" id="767817"/>
    <lineage>
        <taxon>Bacteria</taxon>
        <taxon>Bacillati</taxon>
        <taxon>Bacillota</taxon>
        <taxon>Clostridia</taxon>
        <taxon>Eubacteriales</taxon>
        <taxon>Desulfallaceae</taxon>
        <taxon>Desulfoscipio</taxon>
    </lineage>
</organism>
<accession>R4KFX9</accession>
<proteinExistence type="predicted"/>
<reference evidence="1 2" key="1">
    <citation type="submission" date="2012-01" db="EMBL/GenBank/DDBJ databases">
        <title>Complete sequence of Desulfotomaculum gibsoniae DSM 7213.</title>
        <authorList>
            <consortium name="US DOE Joint Genome Institute"/>
            <person name="Lucas S."/>
            <person name="Han J."/>
            <person name="Lapidus A."/>
            <person name="Cheng J.-F."/>
            <person name="Goodwin L."/>
            <person name="Pitluck S."/>
            <person name="Peters L."/>
            <person name="Ovchinnikova G."/>
            <person name="Teshima H."/>
            <person name="Detter J.C."/>
            <person name="Han C."/>
            <person name="Tapia R."/>
            <person name="Land M."/>
            <person name="Hauser L."/>
            <person name="Kyrpides N."/>
            <person name="Ivanova N."/>
            <person name="Pagani I."/>
            <person name="Parshina S."/>
            <person name="Plugge C."/>
            <person name="Muyzer G."/>
            <person name="Kuever J."/>
            <person name="Ivanova A."/>
            <person name="Nazina T."/>
            <person name="Klenk H.-P."/>
            <person name="Brambilla E."/>
            <person name="Spring S."/>
            <person name="Stams A.F."/>
            <person name="Woyke T."/>
        </authorList>
    </citation>
    <scope>NUCLEOTIDE SEQUENCE [LARGE SCALE GENOMIC DNA]</scope>
    <source>
        <strain evidence="1 2">DSM 7213</strain>
    </source>
</reference>
<evidence type="ECO:0000313" key="1">
    <source>
        <dbReference type="EMBL" id="AGL00562.1"/>
    </source>
</evidence>
<dbReference type="EMBL" id="CP003273">
    <property type="protein sequence ID" value="AGL00562.1"/>
    <property type="molecule type" value="Genomic_DNA"/>
</dbReference>
<evidence type="ECO:0000313" key="2">
    <source>
        <dbReference type="Proteomes" id="UP000013520"/>
    </source>
</evidence>
<sequence>MASIGIITCSNCTGELIVLTLEYKQEGCAQCR</sequence>
<dbReference type="HOGENOM" id="CLU_3389097_0_0_9"/>
<name>R4KFX9_9FIRM</name>
<protein>
    <submittedName>
        <fullName evidence="1">Uncharacterized protein</fullName>
    </submittedName>
</protein>
<dbReference type="Proteomes" id="UP000013520">
    <property type="component" value="Chromosome"/>
</dbReference>
<dbReference type="AlphaFoldDB" id="R4KFX9"/>
<keyword evidence="2" id="KW-1185">Reference proteome</keyword>
<gene>
    <name evidence="1" type="ORF">Desgi_1028</name>
</gene>
<dbReference type="KEGG" id="dgi:Desgi_1028"/>